<reference evidence="2 3" key="1">
    <citation type="submission" date="2020-07" db="EMBL/GenBank/DDBJ databases">
        <title>MOT database genomes.</title>
        <authorList>
            <person name="Joseph S."/>
            <person name="Aduse-Opoku J."/>
            <person name="Hashim A."/>
            <person name="Wade W."/>
            <person name="Curtis M."/>
        </authorList>
    </citation>
    <scope>NUCLEOTIDE SEQUENCE [LARGE SCALE GENOMIC DNA]</scope>
    <source>
        <strain evidence="2 3">CIP 106318</strain>
    </source>
</reference>
<protein>
    <submittedName>
        <fullName evidence="2">GNAT family N-acetyltransferase</fullName>
    </submittedName>
</protein>
<dbReference type="InterPro" id="IPR016181">
    <property type="entry name" value="Acyl_CoA_acyltransferase"/>
</dbReference>
<comment type="caution">
    <text evidence="2">The sequence shown here is derived from an EMBL/GenBank/DDBJ whole genome shotgun (WGS) entry which is preliminary data.</text>
</comment>
<dbReference type="Gene3D" id="3.40.630.30">
    <property type="match status" value="1"/>
</dbReference>
<dbReference type="Proteomes" id="UP000531840">
    <property type="component" value="Unassembled WGS sequence"/>
</dbReference>
<name>A0ABX2T067_9BACL</name>
<keyword evidence="3" id="KW-1185">Reference proteome</keyword>
<accession>A0ABX2T067</accession>
<proteinExistence type="predicted"/>
<evidence type="ECO:0000259" key="1">
    <source>
        <dbReference type="PROSITE" id="PS51186"/>
    </source>
</evidence>
<dbReference type="Pfam" id="PF00583">
    <property type="entry name" value="Acetyltransf_1"/>
    <property type="match status" value="1"/>
</dbReference>
<gene>
    <name evidence="2" type="ORF">HZY85_07605</name>
</gene>
<sequence length="161" mass="18905">MSVTFKKFNQEKDSDDFYNLILNMTDYFEDYAKEKPTIEEALEGFIFDLPPGISKENKEVYLIYFKSELVGFVDYVYNYPKEKNVIIGYLVIHKNYRSKGIGRKALDFVISNIKEKNVETLNLVAVKNSLAHKFWIKQNFEQVSEFNDNIYGAQVNLIKKI</sequence>
<feature type="domain" description="N-acetyltransferase" evidence="1">
    <location>
        <begin position="3"/>
        <end position="161"/>
    </location>
</feature>
<dbReference type="PROSITE" id="PS51186">
    <property type="entry name" value="GNAT"/>
    <property type="match status" value="1"/>
</dbReference>
<dbReference type="EMBL" id="JACBYF010000024">
    <property type="protein sequence ID" value="NYS48036.1"/>
    <property type="molecule type" value="Genomic_DNA"/>
</dbReference>
<evidence type="ECO:0000313" key="2">
    <source>
        <dbReference type="EMBL" id="NYS48036.1"/>
    </source>
</evidence>
<dbReference type="CDD" id="cd04301">
    <property type="entry name" value="NAT_SF"/>
    <property type="match status" value="1"/>
</dbReference>
<evidence type="ECO:0000313" key="3">
    <source>
        <dbReference type="Proteomes" id="UP000531840"/>
    </source>
</evidence>
<dbReference type="SUPFAM" id="SSF55729">
    <property type="entry name" value="Acyl-CoA N-acyltransferases (Nat)"/>
    <property type="match status" value="1"/>
</dbReference>
<organism evidence="2 3">
    <name type="scientific">Gemelliphila palaticanis</name>
    <dbReference type="NCBI Taxonomy" id="81950"/>
    <lineage>
        <taxon>Bacteria</taxon>
        <taxon>Bacillati</taxon>
        <taxon>Bacillota</taxon>
        <taxon>Bacilli</taxon>
        <taxon>Bacillales</taxon>
        <taxon>Gemellaceae</taxon>
        <taxon>Gemelliphila</taxon>
    </lineage>
</organism>
<dbReference type="RefSeq" id="WP_179941819.1">
    <property type="nucleotide sequence ID" value="NZ_JACBYF010000024.1"/>
</dbReference>
<dbReference type="InterPro" id="IPR000182">
    <property type="entry name" value="GNAT_dom"/>
</dbReference>